<keyword evidence="2" id="KW-1185">Reference proteome</keyword>
<evidence type="ECO:0000313" key="2">
    <source>
        <dbReference type="Proteomes" id="UP000469523"/>
    </source>
</evidence>
<dbReference type="Gene3D" id="3.40.50.300">
    <property type="entry name" value="P-loop containing nucleotide triphosphate hydrolases"/>
    <property type="match status" value="1"/>
</dbReference>
<dbReference type="Pfam" id="PF13481">
    <property type="entry name" value="AAA_25"/>
    <property type="match status" value="1"/>
</dbReference>
<comment type="caution">
    <text evidence="1">The sequence shown here is derived from an EMBL/GenBank/DDBJ whole genome shotgun (WGS) entry which is preliminary data.</text>
</comment>
<dbReference type="SUPFAM" id="SSF52540">
    <property type="entry name" value="P-loop containing nucleoside triphosphate hydrolases"/>
    <property type="match status" value="1"/>
</dbReference>
<proteinExistence type="predicted"/>
<dbReference type="EMBL" id="VUNQ01000062">
    <property type="protein sequence ID" value="MSU03271.1"/>
    <property type="molecule type" value="Genomic_DNA"/>
</dbReference>
<protein>
    <submittedName>
        <fullName evidence="1">AAA family ATPase</fullName>
    </submittedName>
</protein>
<accession>A0A6N7XME9</accession>
<dbReference type="InterPro" id="IPR027417">
    <property type="entry name" value="P-loop_NTPase"/>
</dbReference>
<dbReference type="RefSeq" id="WP_154442833.1">
    <property type="nucleotide sequence ID" value="NZ_JAHLPJ010000001.1"/>
</dbReference>
<dbReference type="AlphaFoldDB" id="A0A6N7XME9"/>
<evidence type="ECO:0000313" key="1">
    <source>
        <dbReference type="EMBL" id="MSU03271.1"/>
    </source>
</evidence>
<reference evidence="1 2" key="1">
    <citation type="submission" date="2019-09" db="EMBL/GenBank/DDBJ databases">
        <title>In-depth cultivation of the pig gut microbiome towards novel bacterial diversity and tailored functional studies.</title>
        <authorList>
            <person name="Wylensek D."/>
            <person name="Hitch T.C.A."/>
            <person name="Clavel T."/>
        </authorList>
    </citation>
    <scope>NUCLEOTIDE SEQUENCE [LARGE SCALE GENOMIC DNA]</scope>
    <source>
        <strain evidence="1 2">WCA3-693-APC-4?</strain>
    </source>
</reference>
<dbReference type="Proteomes" id="UP000469523">
    <property type="component" value="Unassembled WGS sequence"/>
</dbReference>
<gene>
    <name evidence="1" type="ORF">FYJ83_17565</name>
</gene>
<name>A0A6N7XME9_9FIRM</name>
<organism evidence="1 2">
    <name type="scientific">Tissierella pigra</name>
    <dbReference type="NCBI Taxonomy" id="2607614"/>
    <lineage>
        <taxon>Bacteria</taxon>
        <taxon>Bacillati</taxon>
        <taxon>Bacillota</taxon>
        <taxon>Tissierellia</taxon>
        <taxon>Tissierellales</taxon>
        <taxon>Tissierellaceae</taxon>
        <taxon>Tissierella</taxon>
    </lineage>
</organism>
<sequence length="334" mass="38170">MTKRFNTIDGETLMTMPLKPINFIIEDLLSEGLHILAGSPKVGKSWLALWLSVAIAKGEEVWGNKVKEGTTLYLCFEDSQIRIQNRLFDITDEATDAVNFCTENAMLGGELEERIINFIKEHPDTVLIIIDTLQMIRNTSKDNNYANDYSDLTILKNLADKYGIAILLIHHLRKEYDKDPFNRISGTTGIQGAVDSSFILVEDTRGSKVATLSCVGRDIDYREIKLKRNEDNIWQVVTDSFINKDVLLDDIVILLSDFMEDKEYHKSTPTELAEILSKNRDDKISPKTLSKKILQNTRELEERSISVVIRKSNGKRLIEIFRNRVIRDDKMSTP</sequence>